<feature type="compositionally biased region" description="Basic and acidic residues" evidence="1">
    <location>
        <begin position="1"/>
        <end position="14"/>
    </location>
</feature>
<sequence length="91" mass="9803">MTSIERIHSLDERMVGSSENKLPAHRASVRPAPLLTPVASLARLAGLHRSARGALALILRVCSSLKEQQAAAAGRIGFVFCWRRWWGGGGA</sequence>
<dbReference type="AlphaFoldDB" id="A0A914WGD1"/>
<reference evidence="3" key="1">
    <citation type="submission" date="2022-11" db="UniProtKB">
        <authorList>
            <consortium name="WormBaseParasite"/>
        </authorList>
    </citation>
    <scope>IDENTIFICATION</scope>
</reference>
<dbReference type="Proteomes" id="UP000887566">
    <property type="component" value="Unplaced"/>
</dbReference>
<feature type="region of interest" description="Disordered" evidence="1">
    <location>
        <begin position="1"/>
        <end position="22"/>
    </location>
</feature>
<organism evidence="2 3">
    <name type="scientific">Plectus sambesii</name>
    <dbReference type="NCBI Taxonomy" id="2011161"/>
    <lineage>
        <taxon>Eukaryota</taxon>
        <taxon>Metazoa</taxon>
        <taxon>Ecdysozoa</taxon>
        <taxon>Nematoda</taxon>
        <taxon>Chromadorea</taxon>
        <taxon>Plectida</taxon>
        <taxon>Plectina</taxon>
        <taxon>Plectoidea</taxon>
        <taxon>Plectidae</taxon>
        <taxon>Plectus</taxon>
    </lineage>
</organism>
<proteinExistence type="predicted"/>
<protein>
    <submittedName>
        <fullName evidence="3">Uncharacterized protein</fullName>
    </submittedName>
</protein>
<evidence type="ECO:0000256" key="1">
    <source>
        <dbReference type="SAM" id="MobiDB-lite"/>
    </source>
</evidence>
<accession>A0A914WGD1</accession>
<evidence type="ECO:0000313" key="3">
    <source>
        <dbReference type="WBParaSite" id="PSAMB.scaffold4024size15965.g23195.t1"/>
    </source>
</evidence>
<keyword evidence="2" id="KW-1185">Reference proteome</keyword>
<dbReference type="WBParaSite" id="PSAMB.scaffold4024size15965.g23195.t1">
    <property type="protein sequence ID" value="PSAMB.scaffold4024size15965.g23195.t1"/>
    <property type="gene ID" value="PSAMB.scaffold4024size15965.g23195"/>
</dbReference>
<evidence type="ECO:0000313" key="2">
    <source>
        <dbReference type="Proteomes" id="UP000887566"/>
    </source>
</evidence>
<name>A0A914WGD1_9BILA</name>